<name>A0A0F5L0D5_9HYPH</name>
<dbReference type="InterPro" id="IPR036388">
    <property type="entry name" value="WH-like_DNA-bd_sf"/>
</dbReference>
<evidence type="ECO:0000256" key="2">
    <source>
        <dbReference type="ARBA" id="ARBA00023125"/>
    </source>
</evidence>
<keyword evidence="1" id="KW-0805">Transcription regulation</keyword>
<evidence type="ECO:0000313" key="6">
    <source>
        <dbReference type="Proteomes" id="UP000033514"/>
    </source>
</evidence>
<dbReference type="InterPro" id="IPR036390">
    <property type="entry name" value="WH_DNA-bd_sf"/>
</dbReference>
<dbReference type="SUPFAM" id="SSF46785">
    <property type="entry name" value="Winged helix' DNA-binding domain"/>
    <property type="match status" value="1"/>
</dbReference>
<dbReference type="PATRIC" id="fig|361041.3.peg.3197"/>
<keyword evidence="3" id="KW-0804">Transcription</keyword>
<dbReference type="Gene3D" id="1.10.10.10">
    <property type="entry name" value="Winged helix-like DNA-binding domain superfamily/Winged helix DNA-binding domain"/>
    <property type="match status" value="1"/>
</dbReference>
<comment type="caution">
    <text evidence="5">The sequence shown here is derived from an EMBL/GenBank/DDBJ whole genome shotgun (WGS) entry which is preliminary data.</text>
</comment>
<dbReference type="OrthoDB" id="9800350at2"/>
<evidence type="ECO:0000313" key="5">
    <source>
        <dbReference type="EMBL" id="KKB75838.1"/>
    </source>
</evidence>
<keyword evidence="2" id="KW-0238">DNA-binding</keyword>
<accession>A0A0F5L0D5</accession>
<reference evidence="5 6" key="1">
    <citation type="submission" date="2015-03" db="EMBL/GenBank/DDBJ databases">
        <authorList>
            <person name="Hassan Y.I."/>
            <person name="Lepp D."/>
            <person name="Zhou T."/>
        </authorList>
    </citation>
    <scope>NUCLEOTIDE SEQUENCE [LARGE SCALE GENOMIC DNA]</scope>
    <source>
        <strain evidence="5 6">GH2-10</strain>
    </source>
</reference>
<sequence>MKPQQQSHALAYCGAARDILTIIGAKWSVLVVSLLEERAKRFSELKREIGDVTQKSLTTVLRELEKDGIIERVVTPIVPPRVDYSLTPLGRSLLVPIKSLRIWAMENHPAIVQSRSRYAEKEAA</sequence>
<dbReference type="RefSeq" id="WP_046144656.1">
    <property type="nucleotide sequence ID" value="NZ_LAJG01000048.1"/>
</dbReference>
<proteinExistence type="predicted"/>
<protein>
    <recommendedName>
        <fullName evidence="4">HTH hxlR-type domain-containing protein</fullName>
    </recommendedName>
</protein>
<evidence type="ECO:0000256" key="1">
    <source>
        <dbReference type="ARBA" id="ARBA00023015"/>
    </source>
</evidence>
<dbReference type="PANTHER" id="PTHR33204">
    <property type="entry name" value="TRANSCRIPTIONAL REGULATOR, MARR FAMILY"/>
    <property type="match status" value="1"/>
</dbReference>
<dbReference type="Pfam" id="PF01638">
    <property type="entry name" value="HxlR"/>
    <property type="match status" value="1"/>
</dbReference>
<dbReference type="PROSITE" id="PS51118">
    <property type="entry name" value="HTH_HXLR"/>
    <property type="match status" value="1"/>
</dbReference>
<dbReference type="EMBL" id="LAJG01000048">
    <property type="protein sequence ID" value="KKB75838.1"/>
    <property type="molecule type" value="Genomic_DNA"/>
</dbReference>
<dbReference type="AlphaFoldDB" id="A0A0F5L0D5"/>
<dbReference type="PANTHER" id="PTHR33204:SF39">
    <property type="entry name" value="TRANSCRIPTIONAL REGULATORY PROTEIN"/>
    <property type="match status" value="1"/>
</dbReference>
<keyword evidence="6" id="KW-1185">Reference proteome</keyword>
<evidence type="ECO:0000256" key="3">
    <source>
        <dbReference type="ARBA" id="ARBA00023163"/>
    </source>
</evidence>
<dbReference type="Proteomes" id="UP000033514">
    <property type="component" value="Unassembled WGS sequence"/>
</dbReference>
<organism evidence="5 6">
    <name type="scientific">Devosia soli</name>
    <dbReference type="NCBI Taxonomy" id="361041"/>
    <lineage>
        <taxon>Bacteria</taxon>
        <taxon>Pseudomonadati</taxon>
        <taxon>Pseudomonadota</taxon>
        <taxon>Alphaproteobacteria</taxon>
        <taxon>Hyphomicrobiales</taxon>
        <taxon>Devosiaceae</taxon>
        <taxon>Devosia</taxon>
    </lineage>
</organism>
<feature type="domain" description="HTH hxlR-type" evidence="4">
    <location>
        <begin position="13"/>
        <end position="112"/>
    </location>
</feature>
<gene>
    <name evidence="5" type="ORF">VW35_18910</name>
</gene>
<dbReference type="GO" id="GO:0003677">
    <property type="term" value="F:DNA binding"/>
    <property type="evidence" value="ECO:0007669"/>
    <property type="project" value="UniProtKB-KW"/>
</dbReference>
<evidence type="ECO:0000259" key="4">
    <source>
        <dbReference type="PROSITE" id="PS51118"/>
    </source>
</evidence>
<dbReference type="InterPro" id="IPR002577">
    <property type="entry name" value="HTH_HxlR"/>
</dbReference>